<comment type="subcellular location">
    <subcellularLocation>
        <location evidence="3">Cytoplasm</location>
    </subcellularLocation>
</comment>
<keyword evidence="6" id="KW-0479">Metal-binding</keyword>
<dbReference type="GO" id="GO:0031123">
    <property type="term" value="P:RNA 3'-end processing"/>
    <property type="evidence" value="ECO:0007669"/>
    <property type="project" value="TreeGrafter"/>
</dbReference>
<evidence type="ECO:0000259" key="10">
    <source>
        <dbReference type="PROSITE" id="PS50814"/>
    </source>
</evidence>
<comment type="caution">
    <text evidence="11">The sequence shown here is derived from an EMBL/GenBank/DDBJ whole genome shotgun (WGS) entry which is preliminary data.</text>
</comment>
<dbReference type="Proteomes" id="UP001497382">
    <property type="component" value="Unassembled WGS sequence"/>
</dbReference>
<dbReference type="PANTHER" id="PTHR12271:SF40">
    <property type="entry name" value="POLY(A) RNA POLYMERASE GLD2"/>
    <property type="match status" value="1"/>
</dbReference>
<dbReference type="CDD" id="cd05402">
    <property type="entry name" value="NT_PAP_TUTase"/>
    <property type="match status" value="1"/>
</dbReference>
<keyword evidence="4" id="KW-0963">Cytoplasm</keyword>
<evidence type="ECO:0000256" key="2">
    <source>
        <dbReference type="ARBA" id="ARBA00001946"/>
    </source>
</evidence>
<dbReference type="Pfam" id="PF22600">
    <property type="entry name" value="MTPAP-like_central"/>
    <property type="match status" value="1"/>
</dbReference>
<evidence type="ECO:0000256" key="3">
    <source>
        <dbReference type="ARBA" id="ARBA00004496"/>
    </source>
</evidence>
<keyword evidence="7" id="KW-0460">Magnesium</keyword>
<comment type="similarity">
    <text evidence="8">Belongs to the DNA polymerase type-B-like family. GLD2 subfamily.</text>
</comment>
<dbReference type="AlphaFoldDB" id="A0AAV2A3I6"/>
<dbReference type="InterPro" id="IPR054708">
    <property type="entry name" value="MTPAP-like_central"/>
</dbReference>
<dbReference type="SUPFAM" id="SSF81631">
    <property type="entry name" value="PAP/OAS1 substrate-binding domain"/>
    <property type="match status" value="1"/>
</dbReference>
<feature type="region of interest" description="Disordered" evidence="9">
    <location>
        <begin position="129"/>
        <end position="158"/>
    </location>
</feature>
<gene>
    <name evidence="11" type="ORF">LARSCL_LOCUS9875</name>
</gene>
<comment type="cofactor">
    <cofactor evidence="2">
        <name>Mg(2+)</name>
        <dbReference type="ChEBI" id="CHEBI:18420"/>
    </cofactor>
</comment>
<proteinExistence type="inferred from homology"/>
<sequence length="545" mass="61697">MDQPTSVPKKSPSVNTPVFCTGLANMTIDVDALISLLCKSCKKNLKNFDQNAKDLCNNCLLQSSNSGGSKQMKELNILSTPTCSTVGAASGAKKTLLPSPINSSYSNFPINTPGESSLSLNSMPEQALRNSISPKNSRTGEMKWKSGVRERLNSRSRQAPYQKFTRNNESTCKTPHGPPLLQVPVAENGNFIRKRNFPGDQNSNFTSPPLLNRPSSDDSAATLSREIWRLFHENKQSEDIFKCKMELRDKLHQILRQRFPNCGLYVVGSSMTGLGVSSSDIDMCLMLTDEEVDQQKEAIGILHSVKYLFHKYKFLYDIQVIYAKVPILKFMDYESGVEVDLNINNAIGIRNTQLLSSYARIDKRLPPLVVLVKLWARCHGINDAKNNSLSSYSIVLMVIHYLQYRCRPPVLPCLQQLQPDKYLPHTDIRKLKLCEELPDFISENHEDLGDLFIGFLKYYSEEFNYQENAMSVRLGCVISREDAAHHTSPKNKVAHWKYVCIEEPFDLTNTARAVFKPEVFEHIQHVFRTSWNRITKICNLSSVLS</sequence>
<name>A0AAV2A3I6_9ARAC</name>
<dbReference type="SUPFAM" id="SSF81301">
    <property type="entry name" value="Nucleotidyltransferase"/>
    <property type="match status" value="1"/>
</dbReference>
<feature type="compositionally biased region" description="Basic and acidic residues" evidence="9">
    <location>
        <begin position="138"/>
        <end position="153"/>
    </location>
</feature>
<evidence type="ECO:0000256" key="9">
    <source>
        <dbReference type="SAM" id="MobiDB-lite"/>
    </source>
</evidence>
<feature type="domain" description="WIF" evidence="10">
    <location>
        <begin position="1"/>
        <end position="56"/>
    </location>
</feature>
<dbReference type="Gene3D" id="1.10.1410.10">
    <property type="match status" value="1"/>
</dbReference>
<evidence type="ECO:0000313" key="11">
    <source>
        <dbReference type="EMBL" id="CAL1278593.1"/>
    </source>
</evidence>
<protein>
    <recommendedName>
        <fullName evidence="10">WIF domain-containing protein</fullName>
    </recommendedName>
</protein>
<evidence type="ECO:0000256" key="4">
    <source>
        <dbReference type="ARBA" id="ARBA00022490"/>
    </source>
</evidence>
<dbReference type="InterPro" id="IPR002058">
    <property type="entry name" value="PAP_assoc"/>
</dbReference>
<evidence type="ECO:0000256" key="5">
    <source>
        <dbReference type="ARBA" id="ARBA00022679"/>
    </source>
</evidence>
<feature type="region of interest" description="Disordered" evidence="9">
    <location>
        <begin position="197"/>
        <end position="216"/>
    </location>
</feature>
<keyword evidence="5" id="KW-0808">Transferase</keyword>
<dbReference type="PANTHER" id="PTHR12271">
    <property type="entry name" value="POLY A POLYMERASE CID PAP -RELATED"/>
    <property type="match status" value="1"/>
</dbReference>
<dbReference type="PROSITE" id="PS50814">
    <property type="entry name" value="WIF"/>
    <property type="match status" value="1"/>
</dbReference>
<evidence type="ECO:0000313" key="12">
    <source>
        <dbReference type="Proteomes" id="UP001497382"/>
    </source>
</evidence>
<dbReference type="GO" id="GO:0005737">
    <property type="term" value="C:cytoplasm"/>
    <property type="evidence" value="ECO:0007669"/>
    <property type="project" value="UniProtKB-SubCell"/>
</dbReference>
<dbReference type="GO" id="GO:0046872">
    <property type="term" value="F:metal ion binding"/>
    <property type="evidence" value="ECO:0007669"/>
    <property type="project" value="UniProtKB-KW"/>
</dbReference>
<feature type="compositionally biased region" description="Polar residues" evidence="9">
    <location>
        <begin position="199"/>
        <end position="216"/>
    </location>
</feature>
<organism evidence="11 12">
    <name type="scientific">Larinioides sclopetarius</name>
    <dbReference type="NCBI Taxonomy" id="280406"/>
    <lineage>
        <taxon>Eukaryota</taxon>
        <taxon>Metazoa</taxon>
        <taxon>Ecdysozoa</taxon>
        <taxon>Arthropoda</taxon>
        <taxon>Chelicerata</taxon>
        <taxon>Arachnida</taxon>
        <taxon>Araneae</taxon>
        <taxon>Araneomorphae</taxon>
        <taxon>Entelegynae</taxon>
        <taxon>Araneoidea</taxon>
        <taxon>Araneidae</taxon>
        <taxon>Larinioides</taxon>
    </lineage>
</organism>
<dbReference type="InterPro" id="IPR003306">
    <property type="entry name" value="WIF"/>
</dbReference>
<dbReference type="InterPro" id="IPR043519">
    <property type="entry name" value="NT_sf"/>
</dbReference>
<dbReference type="EMBL" id="CAXIEN010000114">
    <property type="protein sequence ID" value="CAL1278593.1"/>
    <property type="molecule type" value="Genomic_DNA"/>
</dbReference>
<dbReference type="Pfam" id="PF03828">
    <property type="entry name" value="PAP_assoc"/>
    <property type="match status" value="1"/>
</dbReference>
<keyword evidence="12" id="KW-1185">Reference proteome</keyword>
<evidence type="ECO:0000256" key="6">
    <source>
        <dbReference type="ARBA" id="ARBA00022723"/>
    </source>
</evidence>
<evidence type="ECO:0000256" key="7">
    <source>
        <dbReference type="ARBA" id="ARBA00022842"/>
    </source>
</evidence>
<evidence type="ECO:0000256" key="1">
    <source>
        <dbReference type="ARBA" id="ARBA00001936"/>
    </source>
</evidence>
<dbReference type="GO" id="GO:1990817">
    <property type="term" value="F:poly(A) RNA polymerase activity"/>
    <property type="evidence" value="ECO:0007669"/>
    <property type="project" value="TreeGrafter"/>
</dbReference>
<accession>A0AAV2A3I6</accession>
<reference evidence="11 12" key="1">
    <citation type="submission" date="2024-04" db="EMBL/GenBank/DDBJ databases">
        <authorList>
            <person name="Rising A."/>
            <person name="Reimegard J."/>
            <person name="Sonavane S."/>
            <person name="Akerstrom W."/>
            <person name="Nylinder S."/>
            <person name="Hedman E."/>
            <person name="Kallberg Y."/>
        </authorList>
    </citation>
    <scope>NUCLEOTIDE SEQUENCE [LARGE SCALE GENOMIC DNA]</scope>
</reference>
<dbReference type="Gene3D" id="3.30.460.10">
    <property type="entry name" value="Beta Polymerase, domain 2"/>
    <property type="match status" value="1"/>
</dbReference>
<evidence type="ECO:0000256" key="8">
    <source>
        <dbReference type="ARBA" id="ARBA00038491"/>
    </source>
</evidence>
<comment type="cofactor">
    <cofactor evidence="1">
        <name>Mn(2+)</name>
        <dbReference type="ChEBI" id="CHEBI:29035"/>
    </cofactor>
</comment>